<keyword evidence="1" id="KW-0833">Ubl conjugation pathway</keyword>
<keyword evidence="1" id="KW-0862">Zinc</keyword>
<dbReference type="InterPro" id="IPR036388">
    <property type="entry name" value="WH-like_DNA-bd_sf"/>
</dbReference>
<name>A0A150FWQ2_GONPE</name>
<proteinExistence type="inferred from homology"/>
<dbReference type="GO" id="GO:0000724">
    <property type="term" value="P:double-strand break repair via homologous recombination"/>
    <property type="evidence" value="ECO:0007669"/>
    <property type="project" value="TreeGrafter"/>
</dbReference>
<gene>
    <name evidence="2" type="ORF">GPECTOR_449g346</name>
</gene>
<accession>A0A150FWQ2</accession>
<dbReference type="GO" id="GO:0005634">
    <property type="term" value="C:nucleus"/>
    <property type="evidence" value="ECO:0007669"/>
    <property type="project" value="UniProtKB-SubCell"/>
</dbReference>
<evidence type="ECO:0000256" key="1">
    <source>
        <dbReference type="RuleBase" id="RU368018"/>
    </source>
</evidence>
<dbReference type="GO" id="GO:0008270">
    <property type="term" value="F:zinc ion binding"/>
    <property type="evidence" value="ECO:0007669"/>
    <property type="project" value="UniProtKB-KW"/>
</dbReference>
<sequence>MTLAQAMIGAGFMHEDDFKAGGGKADGPFLQILTALQQEVRFLDLGIERIRLPADGGWYVCLVDKERDEVSKQHGAKYSPEGVMFIRAVVEAIASAQPPAGKLLAELSMIQLVNLDVKRPTAAAAEGGTQAARSVRKIPLKDKSILLEEFTRDGWLHESRTGYYTLGPRTLGELKDLVLSLVSDEVADKLRNDYM</sequence>
<dbReference type="AlphaFoldDB" id="A0A150FWQ2"/>
<reference evidence="3" key="1">
    <citation type="journal article" date="2016" name="Nat. Commun.">
        <title>The Gonium pectorale genome demonstrates co-option of cell cycle regulation during the evolution of multicellularity.</title>
        <authorList>
            <person name="Hanschen E.R."/>
            <person name="Marriage T.N."/>
            <person name="Ferris P.J."/>
            <person name="Hamaji T."/>
            <person name="Toyoda A."/>
            <person name="Fujiyama A."/>
            <person name="Neme R."/>
            <person name="Noguchi H."/>
            <person name="Minakuchi Y."/>
            <person name="Suzuki M."/>
            <person name="Kawai-Toyooka H."/>
            <person name="Smith D.R."/>
            <person name="Sparks H."/>
            <person name="Anderson J."/>
            <person name="Bakaric R."/>
            <person name="Luria V."/>
            <person name="Karger A."/>
            <person name="Kirschner M.W."/>
            <person name="Durand P.M."/>
            <person name="Michod R.E."/>
            <person name="Nozaki H."/>
            <person name="Olson B.J."/>
        </authorList>
    </citation>
    <scope>NUCLEOTIDE SEQUENCE [LARGE SCALE GENOMIC DNA]</scope>
    <source>
        <strain evidence="3">NIES-2863</strain>
    </source>
</reference>
<comment type="subunit">
    <text evidence="1">Component of the Smc5-Smc6 complex.</text>
</comment>
<keyword evidence="1" id="KW-0234">DNA repair</keyword>
<dbReference type="Pfam" id="PF07574">
    <property type="entry name" value="SMC_Nse1"/>
    <property type="match status" value="1"/>
</dbReference>
<dbReference type="Proteomes" id="UP000075714">
    <property type="component" value="Unassembled WGS sequence"/>
</dbReference>
<dbReference type="PANTHER" id="PTHR20973:SF0">
    <property type="entry name" value="NON-STRUCTURAL MAINTENANCE OF CHROMOSOMES ELEMENT 1 HOMOLOG"/>
    <property type="match status" value="1"/>
</dbReference>
<dbReference type="GO" id="GO:0061630">
    <property type="term" value="F:ubiquitin protein ligase activity"/>
    <property type="evidence" value="ECO:0007669"/>
    <property type="project" value="UniProtKB-EC"/>
</dbReference>
<comment type="catalytic activity">
    <reaction evidence="1">
        <text>S-ubiquitinyl-[E2 ubiquitin-conjugating enzyme]-L-cysteine + [acceptor protein]-L-lysine = [E2 ubiquitin-conjugating enzyme]-L-cysteine + N(6)-ubiquitinyl-[acceptor protein]-L-lysine.</text>
        <dbReference type="EC" id="2.3.2.27"/>
    </reaction>
</comment>
<organism evidence="2 3">
    <name type="scientific">Gonium pectorale</name>
    <name type="common">Green alga</name>
    <dbReference type="NCBI Taxonomy" id="33097"/>
    <lineage>
        <taxon>Eukaryota</taxon>
        <taxon>Viridiplantae</taxon>
        <taxon>Chlorophyta</taxon>
        <taxon>core chlorophytes</taxon>
        <taxon>Chlorophyceae</taxon>
        <taxon>CS clade</taxon>
        <taxon>Chlamydomonadales</taxon>
        <taxon>Volvocaceae</taxon>
        <taxon>Gonium</taxon>
    </lineage>
</organism>
<keyword evidence="1" id="KW-0808">Transferase</keyword>
<protein>
    <recommendedName>
        <fullName evidence="1">Non-structural maintenance of chromosomes element 1 homolog</fullName>
        <ecNumber evidence="1">2.3.2.27</ecNumber>
    </recommendedName>
</protein>
<dbReference type="OrthoDB" id="185455at2759"/>
<dbReference type="InterPro" id="IPR011513">
    <property type="entry name" value="Nse1"/>
</dbReference>
<dbReference type="GO" id="GO:0030915">
    <property type="term" value="C:Smc5-Smc6 complex"/>
    <property type="evidence" value="ECO:0007669"/>
    <property type="project" value="UniProtKB-UniRule"/>
</dbReference>
<evidence type="ECO:0000313" key="3">
    <source>
        <dbReference type="Proteomes" id="UP000075714"/>
    </source>
</evidence>
<comment type="subcellular location">
    <subcellularLocation>
        <location evidence="1">Nucleus</location>
    </subcellularLocation>
</comment>
<comment type="similarity">
    <text evidence="1">Belongs to the NSE1 family.</text>
</comment>
<comment type="caution">
    <text evidence="2">The sequence shown here is derived from an EMBL/GenBank/DDBJ whole genome shotgun (WGS) entry which is preliminary data.</text>
</comment>
<keyword evidence="1" id="KW-0863">Zinc-finger</keyword>
<keyword evidence="1" id="KW-0539">Nucleus</keyword>
<dbReference type="PANTHER" id="PTHR20973">
    <property type="entry name" value="NON-SMC ELEMENT 1-RELATED"/>
    <property type="match status" value="1"/>
</dbReference>
<keyword evidence="1" id="KW-0479">Metal-binding</keyword>
<dbReference type="EMBL" id="LSYV01000446">
    <property type="protein sequence ID" value="KXZ41470.1"/>
    <property type="molecule type" value="Genomic_DNA"/>
</dbReference>
<evidence type="ECO:0000313" key="2">
    <source>
        <dbReference type="EMBL" id="KXZ41470.1"/>
    </source>
</evidence>
<keyword evidence="1" id="KW-0233">DNA recombination</keyword>
<dbReference type="STRING" id="33097.A0A150FWQ2"/>
<keyword evidence="1" id="KW-0227">DNA damage</keyword>
<keyword evidence="3" id="KW-1185">Reference proteome</keyword>
<dbReference type="Gene3D" id="1.10.10.10">
    <property type="entry name" value="Winged helix-like DNA-binding domain superfamily/Winged helix DNA-binding domain"/>
    <property type="match status" value="1"/>
</dbReference>
<dbReference type="EC" id="2.3.2.27" evidence="1"/>